<organism evidence="1 2">
    <name type="scientific">Halarcobacter anaerophilus</name>
    <dbReference type="NCBI Taxonomy" id="877500"/>
    <lineage>
        <taxon>Bacteria</taxon>
        <taxon>Pseudomonadati</taxon>
        <taxon>Campylobacterota</taxon>
        <taxon>Epsilonproteobacteria</taxon>
        <taxon>Campylobacterales</taxon>
        <taxon>Arcobacteraceae</taxon>
        <taxon>Halarcobacter</taxon>
    </lineage>
</organism>
<dbReference type="RefSeq" id="WP_129081918.1">
    <property type="nucleotide sequence ID" value="NZ_CP041070.1"/>
</dbReference>
<evidence type="ECO:0008006" key="3">
    <source>
        <dbReference type="Google" id="ProtNLM"/>
    </source>
</evidence>
<evidence type="ECO:0000313" key="2">
    <source>
        <dbReference type="Proteomes" id="UP000290191"/>
    </source>
</evidence>
<reference evidence="1 2" key="1">
    <citation type="submission" date="2017-10" db="EMBL/GenBank/DDBJ databases">
        <title>Genomics of the genus Arcobacter.</title>
        <authorList>
            <person name="Perez-Cataluna A."/>
            <person name="Figueras M.J."/>
        </authorList>
    </citation>
    <scope>NUCLEOTIDE SEQUENCE [LARGE SCALE GENOMIC DNA]</scope>
    <source>
        <strain evidence="1 2">DSM 24636</strain>
    </source>
</reference>
<gene>
    <name evidence="1" type="ORF">CRV06_07035</name>
</gene>
<evidence type="ECO:0000313" key="1">
    <source>
        <dbReference type="EMBL" id="RXJ63423.1"/>
    </source>
</evidence>
<comment type="caution">
    <text evidence="1">The sequence shown here is derived from an EMBL/GenBank/DDBJ whole genome shotgun (WGS) entry which is preliminary data.</text>
</comment>
<dbReference type="Pfam" id="PF12686">
    <property type="entry name" value="DUF3800"/>
    <property type="match status" value="1"/>
</dbReference>
<dbReference type="Proteomes" id="UP000290191">
    <property type="component" value="Unassembled WGS sequence"/>
</dbReference>
<protein>
    <recommendedName>
        <fullName evidence="3">DUF3800 domain-containing protein</fullName>
    </recommendedName>
</protein>
<dbReference type="EMBL" id="PDKO01000004">
    <property type="protein sequence ID" value="RXJ63423.1"/>
    <property type="molecule type" value="Genomic_DNA"/>
</dbReference>
<dbReference type="InterPro" id="IPR024524">
    <property type="entry name" value="DUF3800"/>
</dbReference>
<name>A0A4Q0Y1A6_9BACT</name>
<accession>A0A4Q0Y1A6</accession>
<dbReference type="AlphaFoldDB" id="A0A4Q0Y1A6"/>
<sequence length="331" mass="39402">MSKEKIKIVQNILKKQGNYNLAIKLENAFFEIKVEHEWGGNSYNIMNINVHPNYFLELKNINEIEKNLLLEIVNGIYESEISFIEFKIDTDVNIENISDTLYIFVDEAGDFDFSSKGSKHYMFTFLAKRRPFNLHEYISNYRYSLLERNLDPFIDKRLDIEAFHACEDNSHVKNELFNIISTFDESSVKAYSYVLDKPKVLPDKRAQKDKFYIDNLSFAIQKLLDELQIDKNFVIITDRLPVQKNKNKQVGALKKGIKEYLKNKKLDKQIRYDIFHHCSASSANLQIVDYICWAIFRKFERNDDTYYKRIEKYLIKIDEMTKDRKKVHYDK</sequence>
<dbReference type="OrthoDB" id="3199623at2"/>
<proteinExistence type="predicted"/>
<keyword evidence="2" id="KW-1185">Reference proteome</keyword>